<dbReference type="Proteomes" id="UP000823786">
    <property type="component" value="Unassembled WGS sequence"/>
</dbReference>
<evidence type="ECO:0000313" key="1">
    <source>
        <dbReference type="EMBL" id="MBP1860323.1"/>
    </source>
</evidence>
<evidence type="ECO:0000313" key="2">
    <source>
        <dbReference type="Proteomes" id="UP000823786"/>
    </source>
</evidence>
<organism evidence="1 2">
    <name type="scientific">Rhizobium herbae</name>
    <dbReference type="NCBI Taxonomy" id="508661"/>
    <lineage>
        <taxon>Bacteria</taxon>
        <taxon>Pseudomonadati</taxon>
        <taxon>Pseudomonadota</taxon>
        <taxon>Alphaproteobacteria</taxon>
        <taxon>Hyphomicrobiales</taxon>
        <taxon>Rhizobiaceae</taxon>
        <taxon>Rhizobium/Agrobacterium group</taxon>
        <taxon>Rhizobium</taxon>
    </lineage>
</organism>
<accession>A0ABS4EQU8</accession>
<reference evidence="1 2" key="1">
    <citation type="submission" date="2021-03" db="EMBL/GenBank/DDBJ databases">
        <title>Genomic Encyclopedia of Type Strains, Phase IV (KMG-IV): sequencing the most valuable type-strain genomes for metagenomic binning, comparative biology and taxonomic classification.</title>
        <authorList>
            <person name="Goeker M."/>
        </authorList>
    </citation>
    <scope>NUCLEOTIDE SEQUENCE [LARGE SCALE GENOMIC DNA]</scope>
    <source>
        <strain evidence="1 2">DSM 26427</strain>
    </source>
</reference>
<protein>
    <submittedName>
        <fullName evidence="1">Uncharacterized protein</fullName>
    </submittedName>
</protein>
<gene>
    <name evidence="1" type="ORF">J2Z75_003844</name>
</gene>
<keyword evidence="2" id="KW-1185">Reference proteome</keyword>
<comment type="caution">
    <text evidence="1">The sequence shown here is derived from an EMBL/GenBank/DDBJ whole genome shotgun (WGS) entry which is preliminary data.</text>
</comment>
<sequence length="36" mass="3875">MLLTVTMAEITDSKNHAADRAAFFHDNGSDIVNTAP</sequence>
<proteinExistence type="predicted"/>
<name>A0ABS4EQU8_9HYPH</name>
<dbReference type="EMBL" id="JAGGJV010000007">
    <property type="protein sequence ID" value="MBP1860323.1"/>
    <property type="molecule type" value="Genomic_DNA"/>
</dbReference>
<feature type="non-terminal residue" evidence="1">
    <location>
        <position position="36"/>
    </location>
</feature>